<feature type="signal peptide" evidence="1">
    <location>
        <begin position="1"/>
        <end position="19"/>
    </location>
</feature>
<dbReference type="RefSeq" id="WP_160149735.1">
    <property type="nucleotide sequence ID" value="NZ_CP141221.1"/>
</dbReference>
<comment type="caution">
    <text evidence="2">The sequence shown here is derived from an EMBL/GenBank/DDBJ whole genome shotgun (WGS) entry which is preliminary data.</text>
</comment>
<sequence length="217" mass="23014">MLRILLFLFGFVCSTHVSAAPTVVFDFETPELPGTGNINVPTFGPVSFTEQGVTMTITHENDVEFAYNRRTSTAFTSRFGFQAFSAFGDSGGSSRFDPGAFLLDFDTVITSISVDMGDFGVEADDLLVEAYSGLGATGTLIGTGTGFVPDVSGFRFDTVTVSGEGIRSVRMIGGSESIPNSVFYDNITVTLSAIPEPSGALFFAALLCGTTLLRRRG</sequence>
<dbReference type="Proteomes" id="UP001239462">
    <property type="component" value="Unassembled WGS sequence"/>
</dbReference>
<proteinExistence type="predicted"/>
<keyword evidence="1" id="KW-0732">Signal</keyword>
<organism evidence="2 3">
    <name type="scientific">Roseiconus lacunae</name>
    <dbReference type="NCBI Taxonomy" id="2605694"/>
    <lineage>
        <taxon>Bacteria</taxon>
        <taxon>Pseudomonadati</taxon>
        <taxon>Planctomycetota</taxon>
        <taxon>Planctomycetia</taxon>
        <taxon>Pirellulales</taxon>
        <taxon>Pirellulaceae</taxon>
        <taxon>Roseiconus</taxon>
    </lineage>
</organism>
<dbReference type="EMBL" id="JASZZN010000010">
    <property type="protein sequence ID" value="MDM4016690.1"/>
    <property type="molecule type" value="Genomic_DNA"/>
</dbReference>
<protein>
    <recommendedName>
        <fullName evidence="4">PEP-CTERM protein-sorting domain-containing protein</fullName>
    </recommendedName>
</protein>
<accession>A0ABT7PJP0</accession>
<evidence type="ECO:0000313" key="3">
    <source>
        <dbReference type="Proteomes" id="UP001239462"/>
    </source>
</evidence>
<name>A0ABT7PJP0_9BACT</name>
<gene>
    <name evidence="2" type="ORF">QTN89_14690</name>
</gene>
<reference evidence="2 3" key="1">
    <citation type="submission" date="2023-06" db="EMBL/GenBank/DDBJ databases">
        <title>Roseiconus lacunae JC819 isolated from Gulf of Mannar region, Tamil Nadu.</title>
        <authorList>
            <person name="Pk S."/>
            <person name="Ch S."/>
            <person name="Ch V.R."/>
        </authorList>
    </citation>
    <scope>NUCLEOTIDE SEQUENCE [LARGE SCALE GENOMIC DNA]</scope>
    <source>
        <strain evidence="2 3">JC819</strain>
    </source>
</reference>
<feature type="chain" id="PRO_5046272693" description="PEP-CTERM protein-sorting domain-containing protein" evidence="1">
    <location>
        <begin position="20"/>
        <end position="217"/>
    </location>
</feature>
<keyword evidence="3" id="KW-1185">Reference proteome</keyword>
<evidence type="ECO:0008006" key="4">
    <source>
        <dbReference type="Google" id="ProtNLM"/>
    </source>
</evidence>
<evidence type="ECO:0000313" key="2">
    <source>
        <dbReference type="EMBL" id="MDM4016690.1"/>
    </source>
</evidence>
<evidence type="ECO:0000256" key="1">
    <source>
        <dbReference type="SAM" id="SignalP"/>
    </source>
</evidence>